<evidence type="ECO:0000259" key="2">
    <source>
        <dbReference type="PROSITE" id="PS51416"/>
    </source>
</evidence>
<dbReference type="Gene3D" id="2.30.30.40">
    <property type="entry name" value="SH3 Domains"/>
    <property type="match status" value="1"/>
</dbReference>
<reference evidence="3" key="1">
    <citation type="journal article" date="2021" name="Genome Biol. Evol.">
        <title>A High-Quality Reference Genome for a Parasitic Bivalve with Doubly Uniparental Inheritance (Bivalvia: Unionida).</title>
        <authorList>
            <person name="Smith C.H."/>
        </authorList>
    </citation>
    <scope>NUCLEOTIDE SEQUENCE</scope>
    <source>
        <strain evidence="3">CHS0354</strain>
    </source>
</reference>
<dbReference type="Pfam" id="PF06701">
    <property type="entry name" value="MIB_HERC2"/>
    <property type="match status" value="1"/>
</dbReference>
<sequence>MAKSQIAHFLILFECFACVICTLNSKNAYISYISSRDLSLILDNGISRSFIDCVQSCVQRSDCLSVFFTVATKLCDRNSAELPPNATTTTVSNILYADFGLTQNPGGTTTASPLLIAPGKRVKRGPTWQWGDQDGGDGNLGTVDFFDGGYWWQVTWDLGHVNVYRMGDIYQDLIIVG</sequence>
<dbReference type="GO" id="GO:0016567">
    <property type="term" value="P:protein ubiquitination"/>
    <property type="evidence" value="ECO:0007669"/>
    <property type="project" value="InterPro"/>
</dbReference>
<gene>
    <name evidence="3" type="ORF">CHS0354_006762</name>
</gene>
<feature type="signal peptide" evidence="1">
    <location>
        <begin position="1"/>
        <end position="21"/>
    </location>
</feature>
<evidence type="ECO:0000256" key="1">
    <source>
        <dbReference type="SAM" id="SignalP"/>
    </source>
</evidence>
<organism evidence="3 4">
    <name type="scientific">Potamilus streckersoni</name>
    <dbReference type="NCBI Taxonomy" id="2493646"/>
    <lineage>
        <taxon>Eukaryota</taxon>
        <taxon>Metazoa</taxon>
        <taxon>Spiralia</taxon>
        <taxon>Lophotrochozoa</taxon>
        <taxon>Mollusca</taxon>
        <taxon>Bivalvia</taxon>
        <taxon>Autobranchia</taxon>
        <taxon>Heteroconchia</taxon>
        <taxon>Palaeoheterodonta</taxon>
        <taxon>Unionida</taxon>
        <taxon>Unionoidea</taxon>
        <taxon>Unionidae</taxon>
        <taxon>Ambleminae</taxon>
        <taxon>Lampsilini</taxon>
        <taxon>Potamilus</taxon>
    </lineage>
</organism>
<comment type="caution">
    <text evidence="3">The sequence shown here is derived from an EMBL/GenBank/DDBJ whole genome shotgun (WGS) entry which is preliminary data.</text>
</comment>
<keyword evidence="1" id="KW-0732">Signal</keyword>
<evidence type="ECO:0000313" key="4">
    <source>
        <dbReference type="Proteomes" id="UP001195483"/>
    </source>
</evidence>
<reference evidence="3" key="3">
    <citation type="submission" date="2023-05" db="EMBL/GenBank/DDBJ databases">
        <authorList>
            <person name="Smith C.H."/>
        </authorList>
    </citation>
    <scope>NUCLEOTIDE SEQUENCE</scope>
    <source>
        <strain evidence="3">CHS0354</strain>
        <tissue evidence="3">Mantle</tissue>
    </source>
</reference>
<dbReference type="GO" id="GO:0046872">
    <property type="term" value="F:metal ion binding"/>
    <property type="evidence" value="ECO:0007669"/>
    <property type="project" value="InterPro"/>
</dbReference>
<dbReference type="GO" id="GO:0004842">
    <property type="term" value="F:ubiquitin-protein transferase activity"/>
    <property type="evidence" value="ECO:0007669"/>
    <property type="project" value="InterPro"/>
</dbReference>
<reference evidence="3" key="2">
    <citation type="journal article" date="2021" name="Genome Biol. Evol.">
        <title>Developing a high-quality reference genome for a parasitic bivalve with doubly uniparental inheritance (Bivalvia: Unionida).</title>
        <authorList>
            <person name="Smith C.H."/>
        </authorList>
    </citation>
    <scope>NUCLEOTIDE SEQUENCE</scope>
    <source>
        <strain evidence="3">CHS0354</strain>
        <tissue evidence="3">Mantle</tissue>
    </source>
</reference>
<feature type="domain" description="MIB/HERC2" evidence="2">
    <location>
        <begin position="108"/>
        <end position="177"/>
    </location>
</feature>
<dbReference type="SUPFAM" id="SSF159034">
    <property type="entry name" value="Mib/herc2 domain-like"/>
    <property type="match status" value="1"/>
</dbReference>
<dbReference type="InterPro" id="IPR010606">
    <property type="entry name" value="Mib_Herc2"/>
</dbReference>
<dbReference type="EMBL" id="JAEAOA010000468">
    <property type="protein sequence ID" value="KAK3587121.1"/>
    <property type="molecule type" value="Genomic_DNA"/>
</dbReference>
<dbReference type="AlphaFoldDB" id="A0AAE0S844"/>
<proteinExistence type="predicted"/>
<protein>
    <recommendedName>
        <fullName evidence="2">MIB/HERC2 domain-containing protein</fullName>
    </recommendedName>
</protein>
<accession>A0AAE0S844</accession>
<keyword evidence="4" id="KW-1185">Reference proteome</keyword>
<evidence type="ECO:0000313" key="3">
    <source>
        <dbReference type="EMBL" id="KAK3587121.1"/>
    </source>
</evidence>
<name>A0AAE0S844_9BIVA</name>
<dbReference type="Proteomes" id="UP001195483">
    <property type="component" value="Unassembled WGS sequence"/>
</dbReference>
<feature type="chain" id="PRO_5042240797" description="MIB/HERC2 domain-containing protein" evidence="1">
    <location>
        <begin position="22"/>
        <end position="177"/>
    </location>
</feature>
<dbReference type="PROSITE" id="PS51416">
    <property type="entry name" value="MIB_HERC2"/>
    <property type="match status" value="1"/>
</dbReference>
<dbReference type="InterPro" id="IPR037252">
    <property type="entry name" value="Mib_Herc2_sf"/>
</dbReference>